<organism evidence="11">
    <name type="scientific">marine metagenome</name>
    <dbReference type="NCBI Taxonomy" id="408172"/>
    <lineage>
        <taxon>unclassified sequences</taxon>
        <taxon>metagenomes</taxon>
        <taxon>ecological metagenomes</taxon>
    </lineage>
</organism>
<gene>
    <name evidence="11" type="ORF">METZ01_LOCUS77809</name>
</gene>
<protein>
    <recommendedName>
        <fullName evidence="12">TrmE-type G domain-containing protein</fullName>
    </recommendedName>
</protein>
<keyword evidence="7" id="KW-0630">Potassium</keyword>
<dbReference type="NCBIfam" id="TIGR00231">
    <property type="entry name" value="small_GTP"/>
    <property type="match status" value="1"/>
</dbReference>
<dbReference type="Pfam" id="PF10396">
    <property type="entry name" value="TrmE_N"/>
    <property type="match status" value="1"/>
</dbReference>
<dbReference type="AlphaFoldDB" id="A0A381U9P4"/>
<keyword evidence="6" id="KW-0460">Magnesium</keyword>
<feature type="domain" description="MnmE helical" evidence="10">
    <location>
        <begin position="127"/>
        <end position="243"/>
    </location>
</feature>
<dbReference type="Gene3D" id="3.30.1360.120">
    <property type="entry name" value="Probable tRNA modification gtpase trme, domain 1"/>
    <property type="match status" value="1"/>
</dbReference>
<dbReference type="GO" id="GO:0042802">
    <property type="term" value="F:identical protein binding"/>
    <property type="evidence" value="ECO:0007669"/>
    <property type="project" value="UniProtKB-ARBA"/>
</dbReference>
<evidence type="ECO:0000256" key="7">
    <source>
        <dbReference type="ARBA" id="ARBA00022958"/>
    </source>
</evidence>
<dbReference type="GO" id="GO:0005829">
    <property type="term" value="C:cytosol"/>
    <property type="evidence" value="ECO:0007669"/>
    <property type="project" value="TreeGrafter"/>
</dbReference>
<sequence>MRLDDTIAAIATPLQPSGLGVIRVSGKQAVPLVGHLFKSGTEKLEKTESHKLVHGWIHDDEKLIDRVLVVVMRSPRSYTTEDVVEIQCHGSPFIMRRILDLVLRQGARLAETGEFTQRAFLHGRIDLTQAEAVLDLVHASSELGSALAVQQLQGKLYNAIEEVKKQVVATASLIEASIEFPEEDVEFVHRDECLRQIEQACADLEKLLVHADQGLRVREGFSVALIGKPNVGKSSLLNRLLRDQRAIVTTVPGTTRDYIEESIQIKGIAFRLTDTA</sequence>
<evidence type="ECO:0000259" key="10">
    <source>
        <dbReference type="Pfam" id="PF12631"/>
    </source>
</evidence>
<keyword evidence="5" id="KW-0378">Hydrolase</keyword>
<evidence type="ECO:0008006" key="12">
    <source>
        <dbReference type="Google" id="ProtNLM"/>
    </source>
</evidence>
<reference evidence="11" key="1">
    <citation type="submission" date="2018-05" db="EMBL/GenBank/DDBJ databases">
        <authorList>
            <person name="Lanie J.A."/>
            <person name="Ng W.-L."/>
            <person name="Kazmierczak K.M."/>
            <person name="Andrzejewski T.M."/>
            <person name="Davidsen T.M."/>
            <person name="Wayne K.J."/>
            <person name="Tettelin H."/>
            <person name="Glass J.I."/>
            <person name="Rusch D."/>
            <person name="Podicherti R."/>
            <person name="Tsui H.-C.T."/>
            <person name="Winkler M.E."/>
        </authorList>
    </citation>
    <scope>NUCLEOTIDE SEQUENCE</scope>
</reference>
<keyword evidence="3" id="KW-0479">Metal-binding</keyword>
<dbReference type="GO" id="GO:0046872">
    <property type="term" value="F:metal ion binding"/>
    <property type="evidence" value="ECO:0007669"/>
    <property type="project" value="UniProtKB-KW"/>
</dbReference>
<evidence type="ECO:0000256" key="8">
    <source>
        <dbReference type="ARBA" id="ARBA00023134"/>
    </source>
</evidence>
<evidence type="ECO:0000256" key="2">
    <source>
        <dbReference type="ARBA" id="ARBA00022694"/>
    </source>
</evidence>
<evidence type="ECO:0000256" key="5">
    <source>
        <dbReference type="ARBA" id="ARBA00022801"/>
    </source>
</evidence>
<evidence type="ECO:0000256" key="6">
    <source>
        <dbReference type="ARBA" id="ARBA00022842"/>
    </source>
</evidence>
<dbReference type="InterPro" id="IPR027266">
    <property type="entry name" value="TrmE/GcvT-like"/>
</dbReference>
<dbReference type="PANTHER" id="PTHR42714:SF2">
    <property type="entry name" value="TRNA MODIFICATION GTPASE GTPBP3, MITOCHONDRIAL"/>
    <property type="match status" value="1"/>
</dbReference>
<dbReference type="Pfam" id="PF12631">
    <property type="entry name" value="MnmE_helical"/>
    <property type="match status" value="1"/>
</dbReference>
<dbReference type="GO" id="GO:0030488">
    <property type="term" value="P:tRNA methylation"/>
    <property type="evidence" value="ECO:0007669"/>
    <property type="project" value="TreeGrafter"/>
</dbReference>
<evidence type="ECO:0000256" key="3">
    <source>
        <dbReference type="ARBA" id="ARBA00022723"/>
    </source>
</evidence>
<dbReference type="GO" id="GO:0005525">
    <property type="term" value="F:GTP binding"/>
    <property type="evidence" value="ECO:0007669"/>
    <property type="project" value="UniProtKB-KW"/>
</dbReference>
<feature type="domain" description="GTP-binding protein TrmE N-terminal" evidence="9">
    <location>
        <begin position="6"/>
        <end position="124"/>
    </location>
</feature>
<evidence type="ECO:0000313" key="11">
    <source>
        <dbReference type="EMBL" id="SVA24955.1"/>
    </source>
</evidence>
<dbReference type="InterPro" id="IPR004520">
    <property type="entry name" value="GTPase_MnmE"/>
</dbReference>
<dbReference type="InterPro" id="IPR027368">
    <property type="entry name" value="MnmE_dom2"/>
</dbReference>
<dbReference type="SUPFAM" id="SSF52540">
    <property type="entry name" value="P-loop containing nucleoside triphosphate hydrolases"/>
    <property type="match status" value="1"/>
</dbReference>
<feature type="non-terminal residue" evidence="11">
    <location>
        <position position="276"/>
    </location>
</feature>
<evidence type="ECO:0000256" key="4">
    <source>
        <dbReference type="ARBA" id="ARBA00022741"/>
    </source>
</evidence>
<dbReference type="InterPro" id="IPR027417">
    <property type="entry name" value="P-loop_NTPase"/>
</dbReference>
<dbReference type="InterPro" id="IPR025867">
    <property type="entry name" value="MnmE_helical"/>
</dbReference>
<dbReference type="NCBIfam" id="TIGR00450">
    <property type="entry name" value="mnmE_trmE_thdF"/>
    <property type="match status" value="1"/>
</dbReference>
<dbReference type="SUPFAM" id="SSF103025">
    <property type="entry name" value="Folate-binding domain"/>
    <property type="match status" value="1"/>
</dbReference>
<proteinExistence type="predicted"/>
<dbReference type="InterPro" id="IPR005225">
    <property type="entry name" value="Small_GTP-bd"/>
</dbReference>
<dbReference type="Gene3D" id="1.20.120.430">
    <property type="entry name" value="tRNA modification GTPase MnmE domain 2"/>
    <property type="match status" value="1"/>
</dbReference>
<name>A0A381U9P4_9ZZZZ</name>
<evidence type="ECO:0000256" key="1">
    <source>
        <dbReference type="ARBA" id="ARBA00004229"/>
    </source>
</evidence>
<comment type="subcellular location">
    <subcellularLocation>
        <location evidence="1">Plastid</location>
        <location evidence="1">Chloroplast</location>
    </subcellularLocation>
</comment>
<keyword evidence="4" id="KW-0547">Nucleotide-binding</keyword>
<keyword evidence="2" id="KW-0819">tRNA processing</keyword>
<dbReference type="GO" id="GO:0003924">
    <property type="term" value="F:GTPase activity"/>
    <property type="evidence" value="ECO:0007669"/>
    <property type="project" value="InterPro"/>
</dbReference>
<keyword evidence="8" id="KW-0342">GTP-binding</keyword>
<dbReference type="GO" id="GO:0002098">
    <property type="term" value="P:tRNA wobble uridine modification"/>
    <property type="evidence" value="ECO:0007669"/>
    <property type="project" value="TreeGrafter"/>
</dbReference>
<dbReference type="PANTHER" id="PTHR42714">
    <property type="entry name" value="TRNA MODIFICATION GTPASE GTPBP3"/>
    <property type="match status" value="1"/>
</dbReference>
<dbReference type="GO" id="GO:0009507">
    <property type="term" value="C:chloroplast"/>
    <property type="evidence" value="ECO:0007669"/>
    <property type="project" value="UniProtKB-SubCell"/>
</dbReference>
<accession>A0A381U9P4</accession>
<dbReference type="EMBL" id="UINC01006015">
    <property type="protein sequence ID" value="SVA24955.1"/>
    <property type="molecule type" value="Genomic_DNA"/>
</dbReference>
<evidence type="ECO:0000259" key="9">
    <source>
        <dbReference type="Pfam" id="PF10396"/>
    </source>
</evidence>
<dbReference type="CDD" id="cd14858">
    <property type="entry name" value="TrmE_N"/>
    <property type="match status" value="1"/>
</dbReference>
<dbReference type="InterPro" id="IPR018948">
    <property type="entry name" value="GTP-bd_TrmE_N"/>
</dbReference>
<dbReference type="FunFam" id="3.30.1360.120:FF:000003">
    <property type="entry name" value="tRNA modification GTPase MnmE"/>
    <property type="match status" value="1"/>
</dbReference>